<gene>
    <name evidence="2" type="ORF">PVK06_041845</name>
</gene>
<dbReference type="EMBL" id="JARKNE010000011">
    <property type="protein sequence ID" value="KAK5787192.1"/>
    <property type="molecule type" value="Genomic_DNA"/>
</dbReference>
<dbReference type="PROSITE" id="PS50879">
    <property type="entry name" value="RNASE_H_1"/>
    <property type="match status" value="1"/>
</dbReference>
<organism evidence="2 3">
    <name type="scientific">Gossypium arboreum</name>
    <name type="common">Tree cotton</name>
    <name type="synonym">Gossypium nanking</name>
    <dbReference type="NCBI Taxonomy" id="29729"/>
    <lineage>
        <taxon>Eukaryota</taxon>
        <taxon>Viridiplantae</taxon>
        <taxon>Streptophyta</taxon>
        <taxon>Embryophyta</taxon>
        <taxon>Tracheophyta</taxon>
        <taxon>Spermatophyta</taxon>
        <taxon>Magnoliopsida</taxon>
        <taxon>eudicotyledons</taxon>
        <taxon>Gunneridae</taxon>
        <taxon>Pentapetalae</taxon>
        <taxon>rosids</taxon>
        <taxon>malvids</taxon>
        <taxon>Malvales</taxon>
        <taxon>Malvaceae</taxon>
        <taxon>Malvoideae</taxon>
        <taxon>Gossypium</taxon>
    </lineage>
</organism>
<dbReference type="InterPro" id="IPR044730">
    <property type="entry name" value="RNase_H-like_dom_plant"/>
</dbReference>
<dbReference type="SUPFAM" id="SSF53098">
    <property type="entry name" value="Ribonuclease H-like"/>
    <property type="match status" value="1"/>
</dbReference>
<dbReference type="CDD" id="cd06222">
    <property type="entry name" value="RNase_H_like"/>
    <property type="match status" value="1"/>
</dbReference>
<dbReference type="PANTHER" id="PTHR47723:SF19">
    <property type="entry name" value="POLYNUCLEOTIDYL TRANSFERASE, RIBONUCLEASE H-LIKE SUPERFAMILY PROTEIN"/>
    <property type="match status" value="1"/>
</dbReference>
<dbReference type="InterPro" id="IPR053151">
    <property type="entry name" value="RNase_H-like"/>
</dbReference>
<dbReference type="InterPro" id="IPR036397">
    <property type="entry name" value="RNaseH_sf"/>
</dbReference>
<dbReference type="Pfam" id="PF13456">
    <property type="entry name" value="RVT_3"/>
    <property type="match status" value="1"/>
</dbReference>
<dbReference type="InterPro" id="IPR012337">
    <property type="entry name" value="RNaseH-like_sf"/>
</dbReference>
<dbReference type="PANTHER" id="PTHR47723">
    <property type="entry name" value="OS05G0353850 PROTEIN"/>
    <property type="match status" value="1"/>
</dbReference>
<feature type="domain" description="RNase H type-1" evidence="1">
    <location>
        <begin position="45"/>
        <end position="174"/>
    </location>
</feature>
<protein>
    <recommendedName>
        <fullName evidence="1">RNase H type-1 domain-containing protein</fullName>
    </recommendedName>
</protein>
<reference evidence="2 3" key="1">
    <citation type="submission" date="2023-03" db="EMBL/GenBank/DDBJ databases">
        <title>WGS of Gossypium arboreum.</title>
        <authorList>
            <person name="Yu D."/>
        </authorList>
    </citation>
    <scope>NUCLEOTIDE SEQUENCE [LARGE SCALE GENOMIC DNA]</scope>
    <source>
        <tissue evidence="2">Leaf</tissue>
    </source>
</reference>
<evidence type="ECO:0000259" key="1">
    <source>
        <dbReference type="PROSITE" id="PS50879"/>
    </source>
</evidence>
<evidence type="ECO:0000313" key="2">
    <source>
        <dbReference type="EMBL" id="KAK5787192.1"/>
    </source>
</evidence>
<accession>A0ABR0N9C2</accession>
<proteinExistence type="predicted"/>
<keyword evidence="3" id="KW-1185">Reference proteome</keyword>
<sequence>MFIIPLCLSNVDFTQGSVSWAIQIHSCPQGVPFRCLRQSSETRFTKERVFLNTDGVVQLDTGFAAAGGIVRDKDGNWIAGFHRFIGKCSVFDAELWGIFDGLRLVQKRGHNQVIILSDSLEVVKAITESSSTSSNSALIRRIHTMLSQETRWILRFILREQNQVTDCLAKQALIEKANMQVFEAPPEWSCGFIDRDRLMSDTLTQLLSL</sequence>
<comment type="caution">
    <text evidence="2">The sequence shown here is derived from an EMBL/GenBank/DDBJ whole genome shotgun (WGS) entry which is preliminary data.</text>
</comment>
<dbReference type="Proteomes" id="UP001358586">
    <property type="component" value="Chromosome 11"/>
</dbReference>
<evidence type="ECO:0000313" key="3">
    <source>
        <dbReference type="Proteomes" id="UP001358586"/>
    </source>
</evidence>
<dbReference type="InterPro" id="IPR002156">
    <property type="entry name" value="RNaseH_domain"/>
</dbReference>
<dbReference type="Gene3D" id="3.30.420.10">
    <property type="entry name" value="Ribonuclease H-like superfamily/Ribonuclease H"/>
    <property type="match status" value="1"/>
</dbReference>
<name>A0ABR0N9C2_GOSAR</name>